<dbReference type="PROSITE" id="PS01047">
    <property type="entry name" value="HMA_1"/>
    <property type="match status" value="1"/>
</dbReference>
<dbReference type="InterPro" id="IPR006122">
    <property type="entry name" value="HMA_Cu_ion-bd"/>
</dbReference>
<keyword evidence="2" id="KW-0186">Copper</keyword>
<evidence type="ECO:0000313" key="5">
    <source>
        <dbReference type="Proteomes" id="UP001501231"/>
    </source>
</evidence>
<dbReference type="InterPro" id="IPR000428">
    <property type="entry name" value="Cu-bd"/>
</dbReference>
<protein>
    <submittedName>
        <fullName evidence="4">Heavy-metal-associated domain-containing protein</fullName>
    </submittedName>
</protein>
<sequence>MSTATYTVSGMTCGHCVNSVKEEVGQVAGVSDVAVDLATGQVTVTSEAPLDAARVRAAVEEAGYELKA</sequence>
<reference evidence="5" key="1">
    <citation type="journal article" date="2019" name="Int. J. Syst. Evol. Microbiol.">
        <title>The Global Catalogue of Microorganisms (GCM) 10K type strain sequencing project: providing services to taxonomists for standard genome sequencing and annotation.</title>
        <authorList>
            <consortium name="The Broad Institute Genomics Platform"/>
            <consortium name="The Broad Institute Genome Sequencing Center for Infectious Disease"/>
            <person name="Wu L."/>
            <person name="Ma J."/>
        </authorList>
    </citation>
    <scope>NUCLEOTIDE SEQUENCE [LARGE SCALE GENOMIC DNA]</scope>
    <source>
        <strain evidence="5">JCM 3325</strain>
    </source>
</reference>
<evidence type="ECO:0000256" key="1">
    <source>
        <dbReference type="ARBA" id="ARBA00022723"/>
    </source>
</evidence>
<dbReference type="RefSeq" id="WP_344591924.1">
    <property type="nucleotide sequence ID" value="NZ_BAAARW010000020.1"/>
</dbReference>
<proteinExistence type="predicted"/>
<evidence type="ECO:0000256" key="2">
    <source>
        <dbReference type="ARBA" id="ARBA00023008"/>
    </source>
</evidence>
<dbReference type="PROSITE" id="PS50846">
    <property type="entry name" value="HMA_2"/>
    <property type="match status" value="1"/>
</dbReference>
<dbReference type="Gene3D" id="3.30.70.100">
    <property type="match status" value="1"/>
</dbReference>
<dbReference type="Pfam" id="PF00403">
    <property type="entry name" value="HMA"/>
    <property type="match status" value="1"/>
</dbReference>
<dbReference type="PRINTS" id="PR00944">
    <property type="entry name" value="CUEXPORT"/>
</dbReference>
<comment type="caution">
    <text evidence="4">The sequence shown here is derived from an EMBL/GenBank/DDBJ whole genome shotgun (WGS) entry which is preliminary data.</text>
</comment>
<dbReference type="InterPro" id="IPR017969">
    <property type="entry name" value="Heavy-metal-associated_CS"/>
</dbReference>
<evidence type="ECO:0000259" key="3">
    <source>
        <dbReference type="PROSITE" id="PS50846"/>
    </source>
</evidence>
<dbReference type="CDD" id="cd00371">
    <property type="entry name" value="HMA"/>
    <property type="match status" value="1"/>
</dbReference>
<feature type="domain" description="HMA" evidence="3">
    <location>
        <begin position="2"/>
        <end position="67"/>
    </location>
</feature>
<accession>A0ABP5WL08</accession>
<dbReference type="InterPro" id="IPR036163">
    <property type="entry name" value="HMA_dom_sf"/>
</dbReference>
<organism evidence="4 5">
    <name type="scientific">Actinomadura vinacea</name>
    <dbReference type="NCBI Taxonomy" id="115336"/>
    <lineage>
        <taxon>Bacteria</taxon>
        <taxon>Bacillati</taxon>
        <taxon>Actinomycetota</taxon>
        <taxon>Actinomycetes</taxon>
        <taxon>Streptosporangiales</taxon>
        <taxon>Thermomonosporaceae</taxon>
        <taxon>Actinomadura</taxon>
    </lineage>
</organism>
<gene>
    <name evidence="4" type="ORF">GCM10010191_49150</name>
</gene>
<dbReference type="NCBIfam" id="TIGR00003">
    <property type="entry name" value="copper ion binding protein"/>
    <property type="match status" value="1"/>
</dbReference>
<dbReference type="EMBL" id="BAAARW010000020">
    <property type="protein sequence ID" value="GAA2429919.1"/>
    <property type="molecule type" value="Genomic_DNA"/>
</dbReference>
<evidence type="ECO:0000313" key="4">
    <source>
        <dbReference type="EMBL" id="GAA2429919.1"/>
    </source>
</evidence>
<dbReference type="SUPFAM" id="SSF55008">
    <property type="entry name" value="HMA, heavy metal-associated domain"/>
    <property type="match status" value="1"/>
</dbReference>
<dbReference type="Proteomes" id="UP001501231">
    <property type="component" value="Unassembled WGS sequence"/>
</dbReference>
<dbReference type="InterPro" id="IPR006121">
    <property type="entry name" value="HMA_dom"/>
</dbReference>
<name>A0ABP5WL08_9ACTN</name>
<keyword evidence="5" id="KW-1185">Reference proteome</keyword>
<keyword evidence="1" id="KW-0479">Metal-binding</keyword>